<gene>
    <name evidence="2" type="ORF">ERS852425_00826</name>
    <name evidence="3" type="ORF">ERS852520_00743</name>
</gene>
<dbReference type="Proteomes" id="UP000095564">
    <property type="component" value="Unassembled WGS sequence"/>
</dbReference>
<dbReference type="PANTHER" id="PTHR34825:SF1">
    <property type="entry name" value="AAA-ATPASE-LIKE DOMAIN-CONTAINING PROTEIN"/>
    <property type="match status" value="1"/>
</dbReference>
<dbReference type="InterPro" id="IPR018631">
    <property type="entry name" value="AAA-ATPase-like_dom"/>
</dbReference>
<evidence type="ECO:0000313" key="3">
    <source>
        <dbReference type="EMBL" id="CUP16685.1"/>
    </source>
</evidence>
<reference evidence="4 5" key="1">
    <citation type="submission" date="2015-09" db="EMBL/GenBank/DDBJ databases">
        <authorList>
            <consortium name="Pathogen Informatics"/>
        </authorList>
    </citation>
    <scope>NUCLEOTIDE SEQUENCE [LARGE SCALE GENOMIC DNA]</scope>
    <source>
        <strain evidence="2 5">2789STDY5608868</strain>
        <strain evidence="3 4">2789STDY5834908</strain>
    </source>
</reference>
<evidence type="ECO:0000313" key="4">
    <source>
        <dbReference type="Proteomes" id="UP000095564"/>
    </source>
</evidence>
<dbReference type="Pfam" id="PF09820">
    <property type="entry name" value="AAA-ATPase_like"/>
    <property type="match status" value="1"/>
</dbReference>
<protein>
    <submittedName>
        <fullName evidence="3">Predicted AAA-ATPase</fullName>
    </submittedName>
</protein>
<proteinExistence type="predicted"/>
<name>A0A174L4G6_ANAHA</name>
<feature type="domain" description="AAA-ATPase-like" evidence="1">
    <location>
        <begin position="8"/>
        <end position="82"/>
    </location>
</feature>
<dbReference type="EMBL" id="CZAU01000005">
    <property type="protein sequence ID" value="CUP16685.1"/>
    <property type="molecule type" value="Genomic_DNA"/>
</dbReference>
<organism evidence="3 4">
    <name type="scientific">Anaerostipes hadrus</name>
    <dbReference type="NCBI Taxonomy" id="649756"/>
    <lineage>
        <taxon>Bacteria</taxon>
        <taxon>Bacillati</taxon>
        <taxon>Bacillota</taxon>
        <taxon>Clostridia</taxon>
        <taxon>Lachnospirales</taxon>
        <taxon>Lachnospiraceae</taxon>
        <taxon>Anaerostipes</taxon>
    </lineage>
</organism>
<sequence>MADTLKLPVGVDSFEKIRRNRFYYIDKTKLIEQLVEMGGEVTLFTRPRRFGKTLNMSMLRSFFEIGADALLFEGLYIAKNKSLCEALLSTNDFYDPRDFGFTDHEVKKILDDYGLTSHLKEIKEWYDGYHFGNADIYCPWDVINYIDQLKYDQSMDPQDI</sequence>
<dbReference type="AlphaFoldDB" id="A0A174L4G6"/>
<evidence type="ECO:0000313" key="2">
    <source>
        <dbReference type="EMBL" id="CUM82163.1"/>
    </source>
</evidence>
<evidence type="ECO:0000259" key="1">
    <source>
        <dbReference type="Pfam" id="PF09820"/>
    </source>
</evidence>
<accession>A0A174L4G6</accession>
<evidence type="ECO:0000313" key="5">
    <source>
        <dbReference type="Proteomes" id="UP000095598"/>
    </source>
</evidence>
<dbReference type="Proteomes" id="UP000095598">
    <property type="component" value="Unassembled WGS sequence"/>
</dbReference>
<dbReference type="EMBL" id="CYXT01000004">
    <property type="protein sequence ID" value="CUM82163.1"/>
    <property type="molecule type" value="Genomic_DNA"/>
</dbReference>
<dbReference type="PANTHER" id="PTHR34825">
    <property type="entry name" value="CONSERVED PROTEIN, WITH A WEAK D-GALACTARATE DEHYDRATASE/ALTRONATE HYDROLASE DOMAIN"/>
    <property type="match status" value="1"/>
</dbReference>